<proteinExistence type="predicted"/>
<keyword evidence="2" id="KW-1185">Reference proteome</keyword>
<dbReference type="Proteomes" id="UP000499080">
    <property type="component" value="Unassembled WGS sequence"/>
</dbReference>
<dbReference type="AlphaFoldDB" id="A0A4Y2IPX9"/>
<gene>
    <name evidence="1" type="ORF">AVEN_264881_1</name>
</gene>
<accession>A0A4Y2IPX9</accession>
<reference evidence="1 2" key="1">
    <citation type="journal article" date="2019" name="Sci. Rep.">
        <title>Orb-weaving spider Araneus ventricosus genome elucidates the spidroin gene catalogue.</title>
        <authorList>
            <person name="Kono N."/>
            <person name="Nakamura H."/>
            <person name="Ohtoshi R."/>
            <person name="Moran D.A.P."/>
            <person name="Shinohara A."/>
            <person name="Yoshida Y."/>
            <person name="Fujiwara M."/>
            <person name="Mori M."/>
            <person name="Tomita M."/>
            <person name="Arakawa K."/>
        </authorList>
    </citation>
    <scope>NUCLEOTIDE SEQUENCE [LARGE SCALE GENOMIC DNA]</scope>
</reference>
<name>A0A4Y2IPX9_ARAVE</name>
<dbReference type="EMBL" id="BGPR01002796">
    <property type="protein sequence ID" value="GBM79036.1"/>
    <property type="molecule type" value="Genomic_DNA"/>
</dbReference>
<protein>
    <submittedName>
        <fullName evidence="1">Uncharacterized protein</fullName>
    </submittedName>
</protein>
<evidence type="ECO:0000313" key="1">
    <source>
        <dbReference type="EMBL" id="GBM79036.1"/>
    </source>
</evidence>
<comment type="caution">
    <text evidence="1">The sequence shown here is derived from an EMBL/GenBank/DDBJ whole genome shotgun (WGS) entry which is preliminary data.</text>
</comment>
<organism evidence="1 2">
    <name type="scientific">Araneus ventricosus</name>
    <name type="common">Orbweaver spider</name>
    <name type="synonym">Epeira ventricosa</name>
    <dbReference type="NCBI Taxonomy" id="182803"/>
    <lineage>
        <taxon>Eukaryota</taxon>
        <taxon>Metazoa</taxon>
        <taxon>Ecdysozoa</taxon>
        <taxon>Arthropoda</taxon>
        <taxon>Chelicerata</taxon>
        <taxon>Arachnida</taxon>
        <taxon>Araneae</taxon>
        <taxon>Araneomorphae</taxon>
        <taxon>Entelegynae</taxon>
        <taxon>Araneoidea</taxon>
        <taxon>Araneidae</taxon>
        <taxon>Araneus</taxon>
    </lineage>
</organism>
<sequence length="77" mass="8279">MSSLGFGAGGSQVRNPIPLKILGVWLLLHIKSYVMGKRPPAGMVRKFGEDVSAEVTSFSTDRGSKFRGPSLNYPLVA</sequence>
<evidence type="ECO:0000313" key="2">
    <source>
        <dbReference type="Proteomes" id="UP000499080"/>
    </source>
</evidence>